<dbReference type="AlphaFoldDB" id="F1TFI2"/>
<organism evidence="4 5">
    <name type="scientific">Ruminiclostridium papyrosolvens DSM 2782</name>
    <dbReference type="NCBI Taxonomy" id="588581"/>
    <lineage>
        <taxon>Bacteria</taxon>
        <taxon>Bacillati</taxon>
        <taxon>Bacillota</taxon>
        <taxon>Clostridia</taxon>
        <taxon>Eubacteriales</taxon>
        <taxon>Oscillospiraceae</taxon>
        <taxon>Ruminiclostridium</taxon>
    </lineage>
</organism>
<keyword evidence="5" id="KW-1185">Reference proteome</keyword>
<dbReference type="Pfam" id="PF18705">
    <property type="entry name" value="DUF5643"/>
    <property type="match status" value="1"/>
</dbReference>
<proteinExistence type="predicted"/>
<evidence type="ECO:0008006" key="6">
    <source>
        <dbReference type="Google" id="ProtNLM"/>
    </source>
</evidence>
<feature type="domain" description="DUF4179" evidence="2">
    <location>
        <begin position="35"/>
        <end position="125"/>
    </location>
</feature>
<sequence>MNNFKKQCEEIQVPDDIDFVLKKAIRKGRNGLITKRLITFSIVLCVLFTSLIGTGYAYPPAAEAFKSIPFIGSIFQKFTDNNLKIASLNGLTHFPEQQQTRDGVTVTLKEYYFDRSNFNFGIVVKGRNPYNFETHFTLYYNNKPLNKGSGGGSTEITKDSFYRLTEMSLTETPPDKSTLKLVGTDNTGKIKKFEYDIPIDYSKVDPLTTEIKLMKNIKQGNRTIIVKNIIFTPVATTISYEYTCPKDEHYSMQLFNENGRLVQSKGNVGSNVVNGDFTTYSSIATFDSLNTVPEHLTLNIIDSSESKILDNVKDILLSTKLDLKTIEK</sequence>
<reference evidence="4" key="1">
    <citation type="submission" date="2009-07" db="EMBL/GenBank/DDBJ databases">
        <authorList>
            <consortium name="US DOE Joint Genome Institute (JGI-PGF)"/>
            <person name="Lucas S."/>
            <person name="Copeland A."/>
            <person name="Lapidus A."/>
            <person name="Glavina del Rio T."/>
            <person name="Tice H."/>
            <person name="Bruce D."/>
            <person name="Goodwin L."/>
            <person name="Pitluck S."/>
            <person name="Larimer F."/>
            <person name="Land M.L."/>
            <person name="Mouttaki H."/>
            <person name="He Z."/>
            <person name="Zhou J."/>
            <person name="Hemme C.L."/>
        </authorList>
    </citation>
    <scope>NUCLEOTIDE SEQUENCE [LARGE SCALE GENOMIC DNA]</scope>
    <source>
        <strain evidence="4">DSM 2782</strain>
    </source>
</reference>
<dbReference type="EMBL" id="ACXX02000011">
    <property type="protein sequence ID" value="EGD46714.1"/>
    <property type="molecule type" value="Genomic_DNA"/>
</dbReference>
<keyword evidence="1" id="KW-0472">Membrane</keyword>
<dbReference type="eggNOG" id="ENOG502ZCEG">
    <property type="taxonomic scope" value="Bacteria"/>
</dbReference>
<keyword evidence="1" id="KW-1133">Transmembrane helix</keyword>
<dbReference type="STRING" id="588581.Cpap_1251"/>
<feature type="domain" description="DUF5643" evidence="3">
    <location>
        <begin position="208"/>
        <end position="304"/>
    </location>
</feature>
<accession>F1TFI2</accession>
<evidence type="ECO:0000313" key="4">
    <source>
        <dbReference type="EMBL" id="EGD46714.1"/>
    </source>
</evidence>
<name>F1TFI2_9FIRM</name>
<evidence type="ECO:0000313" key="5">
    <source>
        <dbReference type="Proteomes" id="UP000003860"/>
    </source>
</evidence>
<keyword evidence="1" id="KW-0812">Transmembrane</keyword>
<dbReference type="RefSeq" id="WP_004620675.1">
    <property type="nucleotide sequence ID" value="NZ_ACXX02000011.1"/>
</dbReference>
<evidence type="ECO:0000259" key="3">
    <source>
        <dbReference type="Pfam" id="PF18705"/>
    </source>
</evidence>
<protein>
    <recommendedName>
        <fullName evidence="6">DUF4179 domain-containing protein</fullName>
    </recommendedName>
</protein>
<dbReference type="Pfam" id="PF13786">
    <property type="entry name" value="DUF4179"/>
    <property type="match status" value="1"/>
</dbReference>
<dbReference type="InterPro" id="IPR025436">
    <property type="entry name" value="DUF4179"/>
</dbReference>
<dbReference type="InterPro" id="IPR040680">
    <property type="entry name" value="DUF5643"/>
</dbReference>
<evidence type="ECO:0000259" key="2">
    <source>
        <dbReference type="Pfam" id="PF13786"/>
    </source>
</evidence>
<feature type="transmembrane region" description="Helical" evidence="1">
    <location>
        <begin position="37"/>
        <end position="58"/>
    </location>
</feature>
<evidence type="ECO:0000256" key="1">
    <source>
        <dbReference type="SAM" id="Phobius"/>
    </source>
</evidence>
<dbReference type="OrthoDB" id="1938054at2"/>
<dbReference type="Proteomes" id="UP000003860">
    <property type="component" value="Unassembled WGS sequence"/>
</dbReference>
<gene>
    <name evidence="4" type="ORF">Cpap_1251</name>
</gene>
<dbReference type="Gene3D" id="2.60.40.1630">
    <property type="entry name" value="bacillus anthracis domain"/>
    <property type="match status" value="1"/>
</dbReference>
<comment type="caution">
    <text evidence="4">The sequence shown here is derived from an EMBL/GenBank/DDBJ whole genome shotgun (WGS) entry which is preliminary data.</text>
</comment>
<reference evidence="4" key="2">
    <citation type="submission" date="2011-01" db="EMBL/GenBank/DDBJ databases">
        <title>The Non-contiguous Finished genome of Clostridium papyrosolvens.</title>
        <authorList>
            <person name="Lucas S."/>
            <person name="Copeland A."/>
            <person name="Lapidus A."/>
            <person name="Cheng J.-F."/>
            <person name="Goodwin L."/>
            <person name="Pitluck S."/>
            <person name="Misra M."/>
            <person name="Chertkov O."/>
            <person name="Detter J.C."/>
            <person name="Han C."/>
            <person name="Tapia R."/>
            <person name="Land M."/>
            <person name="Hauser L."/>
            <person name="Kyrpides N."/>
            <person name="Ivanova N."/>
            <person name="Pagani I."/>
            <person name="Mouttaki H."/>
            <person name="He Z."/>
            <person name="Zhou J."/>
            <person name="Hemme C.L."/>
            <person name="Woyke T."/>
        </authorList>
    </citation>
    <scope>NUCLEOTIDE SEQUENCE [LARGE SCALE GENOMIC DNA]</scope>
    <source>
        <strain evidence="4">DSM 2782</strain>
    </source>
</reference>